<dbReference type="STRING" id="1051891.A0A0C3QFV0"/>
<evidence type="ECO:0000313" key="6">
    <source>
        <dbReference type="EMBL" id="KIO30350.1"/>
    </source>
</evidence>
<feature type="compositionally biased region" description="Low complexity" evidence="4">
    <location>
        <begin position="145"/>
        <end position="158"/>
    </location>
</feature>
<dbReference type="Proteomes" id="UP000054248">
    <property type="component" value="Unassembled WGS sequence"/>
</dbReference>
<feature type="compositionally biased region" description="Low complexity" evidence="4">
    <location>
        <begin position="175"/>
        <end position="191"/>
    </location>
</feature>
<keyword evidence="3" id="KW-0175">Coiled coil</keyword>
<evidence type="ECO:0000256" key="4">
    <source>
        <dbReference type="SAM" id="MobiDB-lite"/>
    </source>
</evidence>
<dbReference type="InterPro" id="IPR004827">
    <property type="entry name" value="bZIP"/>
</dbReference>
<sequence length="344" mass="36712">MMQQPSHPPHIAAGGAQNISSHPGAVAQYQLAPHPGVAQPTSAASTQETVSAPEPNSPNPSDDPGSKRSRKRKSPADGATEEEEERANRSPPAPAAHHEQPPHPHTTAAPQPTPEQVAAQQQAAAAAHHAQQHHQPPPPPPHHQLPPLGHPQHPQGQHMHPSFHFHPHQVPPGYVPVMPVPMGAPGVPGAPQNASQSDTPQDHHSPGSTGASGGRPLNTSKRAEQNRKAQRAFRERRDAHVKALESRSQLLDAALASVEEANRRWEESRQLCETLRMENAQLRAALQAYQQAGAAITQMQQIAQTQQQMQQQQQPPGQTDASAASTSEATPEKDANAEAQSASS</sequence>
<proteinExistence type="predicted"/>
<feature type="compositionally biased region" description="Polar residues" evidence="4">
    <location>
        <begin position="39"/>
        <end position="50"/>
    </location>
</feature>
<keyword evidence="2" id="KW-0539">Nucleus</keyword>
<feature type="compositionally biased region" description="Low complexity" evidence="4">
    <location>
        <begin position="105"/>
        <end position="129"/>
    </location>
</feature>
<feature type="region of interest" description="Disordered" evidence="4">
    <location>
        <begin position="301"/>
        <end position="344"/>
    </location>
</feature>
<name>A0A0C3QFV0_9AGAM</name>
<evidence type="ECO:0000256" key="3">
    <source>
        <dbReference type="SAM" id="Coils"/>
    </source>
</evidence>
<dbReference type="PANTHER" id="PTHR40621:SF6">
    <property type="entry name" value="AP-1-LIKE TRANSCRIPTION FACTOR YAP1-RELATED"/>
    <property type="match status" value="1"/>
</dbReference>
<dbReference type="PROSITE" id="PS00036">
    <property type="entry name" value="BZIP_BASIC"/>
    <property type="match status" value="1"/>
</dbReference>
<dbReference type="PANTHER" id="PTHR40621">
    <property type="entry name" value="TRANSCRIPTION FACTOR KAPC-RELATED"/>
    <property type="match status" value="1"/>
</dbReference>
<dbReference type="AlphaFoldDB" id="A0A0C3QFV0"/>
<feature type="coiled-coil region" evidence="3">
    <location>
        <begin position="241"/>
        <end position="292"/>
    </location>
</feature>
<dbReference type="EMBL" id="KN822973">
    <property type="protein sequence ID" value="KIO30350.1"/>
    <property type="molecule type" value="Genomic_DNA"/>
</dbReference>
<comment type="subcellular location">
    <subcellularLocation>
        <location evidence="1">Nucleus</location>
    </subcellularLocation>
</comment>
<dbReference type="GO" id="GO:0001228">
    <property type="term" value="F:DNA-binding transcription activator activity, RNA polymerase II-specific"/>
    <property type="evidence" value="ECO:0007669"/>
    <property type="project" value="TreeGrafter"/>
</dbReference>
<dbReference type="HOGENOM" id="CLU_806965_0_0_1"/>
<organism evidence="6 7">
    <name type="scientific">Tulasnella calospora MUT 4182</name>
    <dbReference type="NCBI Taxonomy" id="1051891"/>
    <lineage>
        <taxon>Eukaryota</taxon>
        <taxon>Fungi</taxon>
        <taxon>Dikarya</taxon>
        <taxon>Basidiomycota</taxon>
        <taxon>Agaricomycotina</taxon>
        <taxon>Agaricomycetes</taxon>
        <taxon>Cantharellales</taxon>
        <taxon>Tulasnellaceae</taxon>
        <taxon>Tulasnella</taxon>
    </lineage>
</organism>
<reference evidence="6 7" key="1">
    <citation type="submission" date="2014-04" db="EMBL/GenBank/DDBJ databases">
        <authorList>
            <consortium name="DOE Joint Genome Institute"/>
            <person name="Kuo A."/>
            <person name="Girlanda M."/>
            <person name="Perotto S."/>
            <person name="Kohler A."/>
            <person name="Nagy L.G."/>
            <person name="Floudas D."/>
            <person name="Copeland A."/>
            <person name="Barry K.W."/>
            <person name="Cichocki N."/>
            <person name="Veneault-Fourrey C."/>
            <person name="LaButti K."/>
            <person name="Lindquist E.A."/>
            <person name="Lipzen A."/>
            <person name="Lundell T."/>
            <person name="Morin E."/>
            <person name="Murat C."/>
            <person name="Sun H."/>
            <person name="Tunlid A."/>
            <person name="Henrissat B."/>
            <person name="Grigoriev I.V."/>
            <person name="Hibbett D.S."/>
            <person name="Martin F."/>
            <person name="Nordberg H.P."/>
            <person name="Cantor M.N."/>
            <person name="Hua S.X."/>
        </authorList>
    </citation>
    <scope>NUCLEOTIDE SEQUENCE [LARGE SCALE GENOMIC DNA]</scope>
    <source>
        <strain evidence="6 7">MUT 4182</strain>
    </source>
</reference>
<feature type="compositionally biased region" description="Pro residues" evidence="4">
    <location>
        <begin position="135"/>
        <end position="144"/>
    </location>
</feature>
<dbReference type="InterPro" id="IPR046347">
    <property type="entry name" value="bZIP_sf"/>
</dbReference>
<dbReference type="GO" id="GO:0000976">
    <property type="term" value="F:transcription cis-regulatory region binding"/>
    <property type="evidence" value="ECO:0007669"/>
    <property type="project" value="InterPro"/>
</dbReference>
<dbReference type="OrthoDB" id="2593073at2759"/>
<feature type="region of interest" description="Disordered" evidence="4">
    <location>
        <begin position="1"/>
        <end position="238"/>
    </location>
</feature>
<reference evidence="7" key="2">
    <citation type="submission" date="2015-01" db="EMBL/GenBank/DDBJ databases">
        <title>Evolutionary Origins and Diversification of the Mycorrhizal Mutualists.</title>
        <authorList>
            <consortium name="DOE Joint Genome Institute"/>
            <consortium name="Mycorrhizal Genomics Consortium"/>
            <person name="Kohler A."/>
            <person name="Kuo A."/>
            <person name="Nagy L.G."/>
            <person name="Floudas D."/>
            <person name="Copeland A."/>
            <person name="Barry K.W."/>
            <person name="Cichocki N."/>
            <person name="Veneault-Fourrey C."/>
            <person name="LaButti K."/>
            <person name="Lindquist E.A."/>
            <person name="Lipzen A."/>
            <person name="Lundell T."/>
            <person name="Morin E."/>
            <person name="Murat C."/>
            <person name="Riley R."/>
            <person name="Ohm R."/>
            <person name="Sun H."/>
            <person name="Tunlid A."/>
            <person name="Henrissat B."/>
            <person name="Grigoriev I.V."/>
            <person name="Hibbett D.S."/>
            <person name="Martin F."/>
        </authorList>
    </citation>
    <scope>NUCLEOTIDE SEQUENCE [LARGE SCALE GENOMIC DNA]</scope>
    <source>
        <strain evidence="7">MUT 4182</strain>
    </source>
</reference>
<dbReference type="CDD" id="cd14688">
    <property type="entry name" value="bZIP_YAP"/>
    <property type="match status" value="1"/>
</dbReference>
<dbReference type="InterPro" id="IPR050936">
    <property type="entry name" value="AP-1-like"/>
</dbReference>
<dbReference type="GO" id="GO:0090575">
    <property type="term" value="C:RNA polymerase II transcription regulator complex"/>
    <property type="evidence" value="ECO:0007669"/>
    <property type="project" value="TreeGrafter"/>
</dbReference>
<protein>
    <recommendedName>
        <fullName evidence="5">BZIP domain-containing protein</fullName>
    </recommendedName>
</protein>
<accession>A0A0C3QFV0</accession>
<dbReference type="Gene3D" id="1.20.5.170">
    <property type="match status" value="1"/>
</dbReference>
<evidence type="ECO:0000259" key="5">
    <source>
        <dbReference type="PROSITE" id="PS00036"/>
    </source>
</evidence>
<dbReference type="SUPFAM" id="SSF57959">
    <property type="entry name" value="Leucine zipper domain"/>
    <property type="match status" value="1"/>
</dbReference>
<evidence type="ECO:0000256" key="1">
    <source>
        <dbReference type="ARBA" id="ARBA00004123"/>
    </source>
</evidence>
<evidence type="ECO:0000256" key="2">
    <source>
        <dbReference type="ARBA" id="ARBA00023242"/>
    </source>
</evidence>
<gene>
    <name evidence="6" type="ORF">M407DRAFT_5698</name>
</gene>
<keyword evidence="7" id="KW-1185">Reference proteome</keyword>
<feature type="compositionally biased region" description="Low complexity" evidence="4">
    <location>
        <begin position="301"/>
        <end position="329"/>
    </location>
</feature>
<feature type="compositionally biased region" description="Basic and acidic residues" evidence="4">
    <location>
        <begin position="221"/>
        <end position="238"/>
    </location>
</feature>
<evidence type="ECO:0000313" key="7">
    <source>
        <dbReference type="Proteomes" id="UP000054248"/>
    </source>
</evidence>
<feature type="domain" description="BZIP" evidence="5">
    <location>
        <begin position="221"/>
        <end position="236"/>
    </location>
</feature>